<accession>A0A0L0URG7</accession>
<dbReference type="Pfam" id="PF00657">
    <property type="entry name" value="Lipase_GDSL"/>
    <property type="match status" value="1"/>
</dbReference>
<keyword evidence="1" id="KW-0378">Hydrolase</keyword>
<reference evidence="5" key="1">
    <citation type="submission" date="2014-03" db="EMBL/GenBank/DDBJ databases">
        <title>The Genome Sequence of Puccinia striiformis f. sp. tritici PST-78.</title>
        <authorList>
            <consortium name="The Broad Institute Genome Sequencing Platform"/>
            <person name="Cuomo C."/>
            <person name="Hulbert S."/>
            <person name="Chen X."/>
            <person name="Walker B."/>
            <person name="Young S.K."/>
            <person name="Zeng Q."/>
            <person name="Gargeya S."/>
            <person name="Fitzgerald M."/>
            <person name="Haas B."/>
            <person name="Abouelleil A."/>
            <person name="Alvarado L."/>
            <person name="Arachchi H.M."/>
            <person name="Berlin A.M."/>
            <person name="Chapman S.B."/>
            <person name="Goldberg J."/>
            <person name="Griggs A."/>
            <person name="Gujja S."/>
            <person name="Hansen M."/>
            <person name="Howarth C."/>
            <person name="Imamovic A."/>
            <person name="Larimer J."/>
            <person name="McCowan C."/>
            <person name="Montmayeur A."/>
            <person name="Murphy C."/>
            <person name="Neiman D."/>
            <person name="Pearson M."/>
            <person name="Priest M."/>
            <person name="Roberts A."/>
            <person name="Saif S."/>
            <person name="Shea T."/>
            <person name="Sisk P."/>
            <person name="Sykes S."/>
            <person name="Wortman J."/>
            <person name="Nusbaum C."/>
            <person name="Birren B."/>
        </authorList>
    </citation>
    <scope>NUCLEOTIDE SEQUENCE [LARGE SCALE GENOMIC DNA]</scope>
    <source>
        <strain evidence="5">race PST-78</strain>
    </source>
</reference>
<keyword evidence="3" id="KW-0812">Transmembrane</keyword>
<evidence type="ECO:0000256" key="3">
    <source>
        <dbReference type="SAM" id="Phobius"/>
    </source>
</evidence>
<dbReference type="SUPFAM" id="SSF52266">
    <property type="entry name" value="SGNH hydrolase"/>
    <property type="match status" value="1"/>
</dbReference>
<gene>
    <name evidence="4" type="ORF">PSTG_16870</name>
</gene>
<dbReference type="CDD" id="cd01846">
    <property type="entry name" value="fatty_acyltransferase_like"/>
    <property type="match status" value="1"/>
</dbReference>
<organism evidence="4 5">
    <name type="scientific">Puccinia striiformis f. sp. tritici PST-78</name>
    <dbReference type="NCBI Taxonomy" id="1165861"/>
    <lineage>
        <taxon>Eukaryota</taxon>
        <taxon>Fungi</taxon>
        <taxon>Dikarya</taxon>
        <taxon>Basidiomycota</taxon>
        <taxon>Pucciniomycotina</taxon>
        <taxon>Pucciniomycetes</taxon>
        <taxon>Pucciniales</taxon>
        <taxon>Pucciniaceae</taxon>
        <taxon>Puccinia</taxon>
    </lineage>
</organism>
<evidence type="ECO:0000313" key="5">
    <source>
        <dbReference type="Proteomes" id="UP000054564"/>
    </source>
</evidence>
<dbReference type="STRING" id="1165861.A0A0L0URG7"/>
<dbReference type="PANTHER" id="PTHR45648">
    <property type="entry name" value="GDSL LIPASE/ACYLHYDROLASE FAMILY PROTEIN (AFU_ORTHOLOGUE AFUA_4G14700)"/>
    <property type="match status" value="1"/>
</dbReference>
<dbReference type="Gene3D" id="3.40.50.1110">
    <property type="entry name" value="SGNH hydrolase"/>
    <property type="match status" value="1"/>
</dbReference>
<feature type="compositionally biased region" description="Low complexity" evidence="2">
    <location>
        <begin position="212"/>
        <end position="229"/>
    </location>
</feature>
<evidence type="ECO:0000256" key="2">
    <source>
        <dbReference type="SAM" id="MobiDB-lite"/>
    </source>
</evidence>
<dbReference type="GO" id="GO:0016788">
    <property type="term" value="F:hydrolase activity, acting on ester bonds"/>
    <property type="evidence" value="ECO:0007669"/>
    <property type="project" value="InterPro"/>
</dbReference>
<feature type="compositionally biased region" description="Basic and acidic residues" evidence="2">
    <location>
        <begin position="1"/>
        <end position="10"/>
    </location>
</feature>
<feature type="compositionally biased region" description="Polar residues" evidence="2">
    <location>
        <begin position="180"/>
        <end position="194"/>
    </location>
</feature>
<keyword evidence="3" id="KW-0472">Membrane</keyword>
<dbReference type="AlphaFoldDB" id="A0A0L0URG7"/>
<evidence type="ECO:0000256" key="1">
    <source>
        <dbReference type="ARBA" id="ARBA00022801"/>
    </source>
</evidence>
<feature type="compositionally biased region" description="Low complexity" evidence="2">
    <location>
        <begin position="245"/>
        <end position="256"/>
    </location>
</feature>
<feature type="region of interest" description="Disordered" evidence="2">
    <location>
        <begin position="1"/>
        <end position="137"/>
    </location>
</feature>
<feature type="compositionally biased region" description="Polar residues" evidence="2">
    <location>
        <begin position="59"/>
        <end position="80"/>
    </location>
</feature>
<protein>
    <recommendedName>
        <fullName evidence="6">Carbohydrate esterase family 16 protein</fullName>
    </recommendedName>
</protein>
<feature type="transmembrane region" description="Helical" evidence="3">
    <location>
        <begin position="382"/>
        <end position="405"/>
    </location>
</feature>
<keyword evidence="3" id="KW-1133">Transmembrane helix</keyword>
<feature type="region of interest" description="Disordered" evidence="2">
    <location>
        <begin position="212"/>
        <end position="365"/>
    </location>
</feature>
<dbReference type="InterPro" id="IPR051058">
    <property type="entry name" value="GDSL_Est/Lipase"/>
</dbReference>
<feature type="compositionally biased region" description="Polar residues" evidence="2">
    <location>
        <begin position="155"/>
        <end position="166"/>
    </location>
</feature>
<feature type="region of interest" description="Disordered" evidence="2">
    <location>
        <begin position="153"/>
        <end position="194"/>
    </location>
</feature>
<proteinExistence type="predicted"/>
<dbReference type="InterPro" id="IPR001087">
    <property type="entry name" value="GDSL"/>
</dbReference>
<dbReference type="Proteomes" id="UP000054564">
    <property type="component" value="Unassembled WGS sequence"/>
</dbReference>
<dbReference type="PANTHER" id="PTHR45648:SF22">
    <property type="entry name" value="GDSL LIPASE_ACYLHYDROLASE FAMILY PROTEIN (AFU_ORTHOLOGUE AFUA_4G14700)"/>
    <property type="match status" value="1"/>
</dbReference>
<dbReference type="OrthoDB" id="1600564at2759"/>
<comment type="caution">
    <text evidence="4">The sequence shown here is derived from an EMBL/GenBank/DDBJ whole genome shotgun (WGS) entry which is preliminary data.</text>
</comment>
<name>A0A0L0URG7_9BASI</name>
<dbReference type="EMBL" id="AJIL01000309">
    <property type="protein sequence ID" value="KNE89673.1"/>
    <property type="molecule type" value="Genomic_DNA"/>
</dbReference>
<feature type="compositionally biased region" description="Polar residues" evidence="2">
    <location>
        <begin position="98"/>
        <end position="114"/>
    </location>
</feature>
<keyword evidence="5" id="KW-1185">Reference proteome</keyword>
<evidence type="ECO:0008006" key="6">
    <source>
        <dbReference type="Google" id="ProtNLM"/>
    </source>
</evidence>
<feature type="compositionally biased region" description="Basic and acidic residues" evidence="2">
    <location>
        <begin position="319"/>
        <end position="332"/>
    </location>
</feature>
<sequence length="760" mass="82762">MDKLSDDRVVPRAGTADEEQQALAHSPPPPAHVRSESSSDLPQLYLEETSLLLNPTIDVHSSNSSNLRPSTTTRNDTSFSRYPPESLHSEHPPKLIGSSDSPAQSINTRNYSEYQPNCDHQPPNHHHPNQIPPSYLLQPAATPYQDLILDRTDQHTGSNTFGNPIHTNRPPSPPHHPLSFISTTPSSRPSYHSRAQNSLDNLLAPQTSHSYSYNAINSSNSNSNDQSGSPQAQPCRVLPLLPNHSSPTQSPLSSPTIIETPIMPAQLHQQNSSQHPDNLSSFNILSQYSPPLLPPQQHHHQHHAPYLYPEPTSLLNSLDELKSSPNQEHKPSYSDTQNSSYPKKFESPTDSASQQKGLAANKFSDPRRARNRKFLMIGYRRLAVITLAGLLLILAAVGIILFIHLKRSGHPPDLTGDSDGDVVGQSGLGSARNASSSTGLEPFNATNSAFGPDNGLRGGVNGYDSLVVFGASYCDNAHARPANLHHSLKPAPYYKGRWTNGYVWNEYLSAIIGPGGRPTTLVNYAFGGATVDNGLNEAPVPDLEQQVNAFLSDLSAQSAGAGPSNGKSLIAIWVGINSITKIWNAVLKQEVLARSQLDVQDITTKAQLGINATVDHIFEVVTNLIHTTAFKAAVPDLLLLPIPPAQLLLVNLRAAKGNLGALRTLAALNDLFNARFADKLNSFENSLATEQRVFTLDIPTIWHKFIEDPGSAKLTVVDQPCLTKSGVCSSPDSYLFWDTLHPTTHVHQQLALLMATEIKR</sequence>
<evidence type="ECO:0000313" key="4">
    <source>
        <dbReference type="EMBL" id="KNE89673.1"/>
    </source>
</evidence>
<feature type="compositionally biased region" description="Polar residues" evidence="2">
    <location>
        <begin position="267"/>
        <end position="284"/>
    </location>
</feature>
<dbReference type="InterPro" id="IPR036514">
    <property type="entry name" value="SGNH_hydro_sf"/>
</dbReference>